<sequence length="662" mass="72086">MRRLLLLSFTALSFPALAQGTNPGTNPGTPPVTQPSAAVAETVVTATRVPTPIERVPGAVTVIDRQTIEERGYQTLSEALATVPGLALIQSGGLGQPASAFIRGTASRHALVLLDGVPVNDVSEPNGAFNFGNDLLGMEVERIEVLRGPASSLYGSGAIGGVVNIVTRRAPRGQVAAPFGELAGGSNRTLRAQAGVTGTAGAFDYLLALRSLSTRGTDATPSRIEGNTGERDGFRSAGATVRLGWTPSERFRLEGLASWRENHGGLDNVPFDDPNYSFEDRRYTGQLRAEGKPFDVWTTGFRIARTVDRRRYSNLADSFDLSTTDDLYRGERTVFDWGNQIRLPDAGFIDQSQIAFGLTHEREEVRQASGSAFFRTTTNADADLTAGHVGYQLRLFRRLDLTAGIRNDSAEDYGTHTTYRLGAVLAVPEISARIRTAYGTAFKAPSLYQRYGRISGFFQGNPELRPETSQGWEAGIEFDLPLGAQRDFATLGATYFDNRIRDLINFDPFFTSLENVDRARIKGAEFTATLRPARWLTASAAYTITDARDARTGERLARRPEQQLALNASIRPVANVTIAPELIVYGRSREGAFASYRNDGSAYTVPRDNKAGTIFNLTATWQVTEPVALFVEGRNLTDSDFEPANGFVIPGRTVLAGTRFRF</sequence>
<dbReference type="Pfam" id="PF00593">
    <property type="entry name" value="TonB_dep_Rec_b-barrel"/>
    <property type="match status" value="1"/>
</dbReference>
<evidence type="ECO:0000259" key="13">
    <source>
        <dbReference type="Pfam" id="PF00593"/>
    </source>
</evidence>
<accession>A0ABS4ACP6</accession>
<dbReference type="InterPro" id="IPR037066">
    <property type="entry name" value="Plug_dom_sf"/>
</dbReference>
<dbReference type="Proteomes" id="UP000681594">
    <property type="component" value="Unassembled WGS sequence"/>
</dbReference>
<keyword evidence="3 10" id="KW-1134">Transmembrane beta strand</keyword>
<evidence type="ECO:0000256" key="3">
    <source>
        <dbReference type="ARBA" id="ARBA00022452"/>
    </source>
</evidence>
<feature type="domain" description="TonB-dependent receptor-like beta-barrel" evidence="13">
    <location>
        <begin position="232"/>
        <end position="636"/>
    </location>
</feature>
<dbReference type="SUPFAM" id="SSF56935">
    <property type="entry name" value="Porins"/>
    <property type="match status" value="1"/>
</dbReference>
<keyword evidence="2 10" id="KW-0813">Transport</keyword>
<evidence type="ECO:0000256" key="1">
    <source>
        <dbReference type="ARBA" id="ARBA00004571"/>
    </source>
</evidence>
<evidence type="ECO:0000259" key="14">
    <source>
        <dbReference type="Pfam" id="PF07715"/>
    </source>
</evidence>
<evidence type="ECO:0000256" key="9">
    <source>
        <dbReference type="ARBA" id="ARBA00023237"/>
    </source>
</evidence>
<protein>
    <submittedName>
        <fullName evidence="15">TonB-dependent receptor</fullName>
    </submittedName>
</protein>
<evidence type="ECO:0000256" key="8">
    <source>
        <dbReference type="ARBA" id="ARBA00023136"/>
    </source>
</evidence>
<evidence type="ECO:0000256" key="6">
    <source>
        <dbReference type="ARBA" id="ARBA00023065"/>
    </source>
</evidence>
<evidence type="ECO:0000256" key="5">
    <source>
        <dbReference type="ARBA" id="ARBA00022729"/>
    </source>
</evidence>
<feature type="chain" id="PRO_5046581660" evidence="12">
    <location>
        <begin position="19"/>
        <end position="662"/>
    </location>
</feature>
<keyword evidence="9 10" id="KW-0998">Cell outer membrane</keyword>
<dbReference type="RefSeq" id="WP_209378505.1">
    <property type="nucleotide sequence ID" value="NZ_JAGIZB010000004.1"/>
</dbReference>
<evidence type="ECO:0000256" key="10">
    <source>
        <dbReference type="PROSITE-ProRule" id="PRU01360"/>
    </source>
</evidence>
<comment type="subcellular location">
    <subcellularLocation>
        <location evidence="1 10">Cell outer membrane</location>
        <topology evidence="1 10">Multi-pass membrane protein</topology>
    </subcellularLocation>
</comment>
<evidence type="ECO:0000313" key="15">
    <source>
        <dbReference type="EMBL" id="MBP0444278.1"/>
    </source>
</evidence>
<dbReference type="InterPro" id="IPR012910">
    <property type="entry name" value="Plug_dom"/>
</dbReference>
<dbReference type="CDD" id="cd01347">
    <property type="entry name" value="ligand_gated_channel"/>
    <property type="match status" value="1"/>
</dbReference>
<reference evidence="15 16" key="1">
    <citation type="submission" date="2021-03" db="EMBL/GenBank/DDBJ databases">
        <authorList>
            <person name="So Y."/>
        </authorList>
    </citation>
    <scope>NUCLEOTIDE SEQUENCE [LARGE SCALE GENOMIC DNA]</scope>
    <source>
        <strain evidence="15 16">SSH11</strain>
    </source>
</reference>
<dbReference type="InterPro" id="IPR039426">
    <property type="entry name" value="TonB-dep_rcpt-like"/>
</dbReference>
<feature type="domain" description="TonB-dependent receptor plug" evidence="14">
    <location>
        <begin position="53"/>
        <end position="162"/>
    </location>
</feature>
<dbReference type="InterPro" id="IPR036942">
    <property type="entry name" value="Beta-barrel_TonB_sf"/>
</dbReference>
<comment type="caution">
    <text evidence="15">The sequence shown here is derived from an EMBL/GenBank/DDBJ whole genome shotgun (WGS) entry which is preliminary data.</text>
</comment>
<dbReference type="Gene3D" id="2.170.130.10">
    <property type="entry name" value="TonB-dependent receptor, plug domain"/>
    <property type="match status" value="1"/>
</dbReference>
<evidence type="ECO:0000256" key="7">
    <source>
        <dbReference type="ARBA" id="ARBA00023077"/>
    </source>
</evidence>
<evidence type="ECO:0000256" key="4">
    <source>
        <dbReference type="ARBA" id="ARBA00022692"/>
    </source>
</evidence>
<dbReference type="InterPro" id="IPR000531">
    <property type="entry name" value="Beta-barrel_TonB"/>
</dbReference>
<dbReference type="Pfam" id="PF07715">
    <property type="entry name" value="Plug"/>
    <property type="match status" value="1"/>
</dbReference>
<comment type="similarity">
    <text evidence="10 11">Belongs to the TonB-dependent receptor family.</text>
</comment>
<feature type="signal peptide" evidence="12">
    <location>
        <begin position="1"/>
        <end position="18"/>
    </location>
</feature>
<keyword evidence="8 10" id="KW-0472">Membrane</keyword>
<keyword evidence="6" id="KW-0406">Ion transport</keyword>
<evidence type="ECO:0000256" key="12">
    <source>
        <dbReference type="SAM" id="SignalP"/>
    </source>
</evidence>
<evidence type="ECO:0000256" key="11">
    <source>
        <dbReference type="RuleBase" id="RU003357"/>
    </source>
</evidence>
<gene>
    <name evidence="15" type="ORF">J8J14_05750</name>
</gene>
<evidence type="ECO:0000256" key="2">
    <source>
        <dbReference type="ARBA" id="ARBA00022448"/>
    </source>
</evidence>
<keyword evidence="5 12" id="KW-0732">Signal</keyword>
<keyword evidence="15" id="KW-0675">Receptor</keyword>
<name>A0ABS4ACP6_9PROT</name>
<dbReference type="PANTHER" id="PTHR30069:SF53">
    <property type="entry name" value="COLICIN I RECEPTOR-RELATED"/>
    <property type="match status" value="1"/>
</dbReference>
<keyword evidence="16" id="KW-1185">Reference proteome</keyword>
<dbReference type="PANTHER" id="PTHR30069">
    <property type="entry name" value="TONB-DEPENDENT OUTER MEMBRANE RECEPTOR"/>
    <property type="match status" value="1"/>
</dbReference>
<dbReference type="PROSITE" id="PS52016">
    <property type="entry name" value="TONB_DEPENDENT_REC_3"/>
    <property type="match status" value="1"/>
</dbReference>
<keyword evidence="7 11" id="KW-0798">TonB box</keyword>
<keyword evidence="4 10" id="KW-0812">Transmembrane</keyword>
<organism evidence="15 16">
    <name type="scientific">Pararoseomonas baculiformis</name>
    <dbReference type="NCBI Taxonomy" id="2820812"/>
    <lineage>
        <taxon>Bacteria</taxon>
        <taxon>Pseudomonadati</taxon>
        <taxon>Pseudomonadota</taxon>
        <taxon>Alphaproteobacteria</taxon>
        <taxon>Acetobacterales</taxon>
        <taxon>Acetobacteraceae</taxon>
        <taxon>Pararoseomonas</taxon>
    </lineage>
</organism>
<evidence type="ECO:0000313" key="16">
    <source>
        <dbReference type="Proteomes" id="UP000681594"/>
    </source>
</evidence>
<proteinExistence type="inferred from homology"/>
<dbReference type="EMBL" id="JAGIZB010000004">
    <property type="protein sequence ID" value="MBP0444278.1"/>
    <property type="molecule type" value="Genomic_DNA"/>
</dbReference>
<dbReference type="Gene3D" id="2.40.170.20">
    <property type="entry name" value="TonB-dependent receptor, beta-barrel domain"/>
    <property type="match status" value="1"/>
</dbReference>